<dbReference type="eggNOG" id="ENOG502QW3V">
    <property type="taxonomic scope" value="Eukaryota"/>
</dbReference>
<dbReference type="EMBL" id="CP000593">
    <property type="protein sequence ID" value="ABO99317.1"/>
    <property type="molecule type" value="Genomic_DNA"/>
</dbReference>
<protein>
    <submittedName>
        <fullName evidence="1">Uncharacterized protein</fullName>
    </submittedName>
</protein>
<dbReference type="OMA" id="SPHENDA"/>
<organism evidence="1 2">
    <name type="scientific">Ostreococcus lucimarinus (strain CCE9901)</name>
    <dbReference type="NCBI Taxonomy" id="436017"/>
    <lineage>
        <taxon>Eukaryota</taxon>
        <taxon>Viridiplantae</taxon>
        <taxon>Chlorophyta</taxon>
        <taxon>Mamiellophyceae</taxon>
        <taxon>Mamiellales</taxon>
        <taxon>Bathycoccaceae</taxon>
        <taxon>Ostreococcus</taxon>
    </lineage>
</organism>
<dbReference type="STRING" id="436017.A4S640"/>
<gene>
    <name evidence="1" type="ORF">OSTLU_7305</name>
</gene>
<dbReference type="GeneID" id="5005086"/>
<sequence>SQKKRDQAAARKQYNNEWQIGLMNAPCADPGFCCYAFFCGQCAAYGQRKLQMGPAWPSQYTCCNGGTCISGRCGEQSNPELCLCCEVVCCFPSAMATTRFMIQDEQRVMNTQCDNCLIGFMLLTQQIAFCLRCVAMVSQNPDIERLADAVDCLADLTYASVCACMLTQQQVQIRYRD</sequence>
<proteinExistence type="predicted"/>
<keyword evidence="2" id="KW-1185">Reference proteome</keyword>
<dbReference type="HOGENOM" id="CLU_072703_1_0_1"/>
<evidence type="ECO:0000313" key="2">
    <source>
        <dbReference type="Proteomes" id="UP000001568"/>
    </source>
</evidence>
<reference evidence="1 2" key="1">
    <citation type="journal article" date="2007" name="Proc. Natl. Acad. Sci. U.S.A.">
        <title>The tiny eukaryote Ostreococcus provides genomic insights into the paradox of plankton speciation.</title>
        <authorList>
            <person name="Palenik B."/>
            <person name="Grimwood J."/>
            <person name="Aerts A."/>
            <person name="Rouze P."/>
            <person name="Salamov A."/>
            <person name="Putnam N."/>
            <person name="Dupont C."/>
            <person name="Jorgensen R."/>
            <person name="Derelle E."/>
            <person name="Rombauts S."/>
            <person name="Zhou K."/>
            <person name="Otillar R."/>
            <person name="Merchant S.S."/>
            <person name="Podell S."/>
            <person name="Gaasterland T."/>
            <person name="Napoli C."/>
            <person name="Gendler K."/>
            <person name="Manuell A."/>
            <person name="Tai V."/>
            <person name="Vallon O."/>
            <person name="Piganeau G."/>
            <person name="Jancek S."/>
            <person name="Heijde M."/>
            <person name="Jabbari K."/>
            <person name="Bowler C."/>
            <person name="Lohr M."/>
            <person name="Robbens S."/>
            <person name="Werner G."/>
            <person name="Dubchak I."/>
            <person name="Pazour G.J."/>
            <person name="Ren Q."/>
            <person name="Paulsen I."/>
            <person name="Delwiche C."/>
            <person name="Schmutz J."/>
            <person name="Rokhsar D."/>
            <person name="Van de Peer Y."/>
            <person name="Moreau H."/>
            <person name="Grigoriev I.V."/>
        </authorList>
    </citation>
    <scope>NUCLEOTIDE SEQUENCE [LARGE SCALE GENOMIC DNA]</scope>
    <source>
        <strain evidence="1 2">CCE9901</strain>
    </source>
</reference>
<accession>A4S640</accession>
<feature type="non-terminal residue" evidence="1">
    <location>
        <position position="1"/>
    </location>
</feature>
<dbReference type="PANTHER" id="PTHR31152:SF1">
    <property type="entry name" value="PLAC8 FAMILY PROTEIN"/>
    <property type="match status" value="1"/>
</dbReference>
<dbReference type="PANTHER" id="PTHR31152">
    <property type="entry name" value="PLAC8 FAMILY PROTEIN"/>
    <property type="match status" value="1"/>
</dbReference>
<feature type="non-terminal residue" evidence="1">
    <location>
        <position position="177"/>
    </location>
</feature>
<dbReference type="Proteomes" id="UP000001568">
    <property type="component" value="Chromosome 13"/>
</dbReference>
<dbReference type="Gramene" id="ABO99317">
    <property type="protein sequence ID" value="ABO99317"/>
    <property type="gene ID" value="OSTLU_7305"/>
</dbReference>
<dbReference type="OrthoDB" id="998115at2759"/>
<dbReference type="AlphaFoldDB" id="A4S640"/>
<dbReference type="KEGG" id="olu:OSTLU_7305"/>
<dbReference type="RefSeq" id="XP_001421024.1">
    <property type="nucleotide sequence ID" value="XM_001420987.1"/>
</dbReference>
<name>A4S640_OSTLU</name>
<evidence type="ECO:0000313" key="1">
    <source>
        <dbReference type="EMBL" id="ABO99317.1"/>
    </source>
</evidence>